<evidence type="ECO:0000259" key="14">
    <source>
        <dbReference type="PROSITE" id="PS50112"/>
    </source>
</evidence>
<dbReference type="PANTHER" id="PTHR24421">
    <property type="entry name" value="NITRATE/NITRITE SENSOR PROTEIN NARX-RELATED"/>
    <property type="match status" value="1"/>
</dbReference>
<evidence type="ECO:0000256" key="7">
    <source>
        <dbReference type="ARBA" id="ARBA00022777"/>
    </source>
</evidence>
<dbReference type="InterPro" id="IPR000014">
    <property type="entry name" value="PAS"/>
</dbReference>
<reference evidence="17" key="1">
    <citation type="journal article" name="DNA Res.">
        <title>The physiological potential of anammox bacteria as revealed by their core genome structure.</title>
        <authorList>
            <person name="Okubo T."/>
            <person name="Toyoda A."/>
            <person name="Fukuhara K."/>
            <person name="Uchiyama I."/>
            <person name="Harigaya Y."/>
            <person name="Kuroiwa M."/>
            <person name="Suzuki T."/>
            <person name="Murakami Y."/>
            <person name="Suwa Y."/>
            <person name="Takami H."/>
        </authorList>
    </citation>
    <scope>NUCLEOTIDE SEQUENCE</scope>
    <source>
        <strain evidence="17">317325-3</strain>
    </source>
</reference>
<dbReference type="GO" id="GO:0006355">
    <property type="term" value="P:regulation of DNA-templated transcription"/>
    <property type="evidence" value="ECO:0007669"/>
    <property type="project" value="InterPro"/>
</dbReference>
<dbReference type="InterPro" id="IPR005467">
    <property type="entry name" value="His_kinase_dom"/>
</dbReference>
<feature type="compositionally biased region" description="Gly residues" evidence="11">
    <location>
        <begin position="310"/>
        <end position="324"/>
    </location>
</feature>
<dbReference type="InterPro" id="IPR000700">
    <property type="entry name" value="PAS-assoc_C"/>
</dbReference>
<keyword evidence="5" id="KW-0808">Transferase</keyword>
<feature type="transmembrane region" description="Helical" evidence="12">
    <location>
        <begin position="180"/>
        <end position="204"/>
    </location>
</feature>
<evidence type="ECO:0000256" key="6">
    <source>
        <dbReference type="ARBA" id="ARBA00022692"/>
    </source>
</evidence>
<accession>A0A809SA74</accession>
<dbReference type="Pfam" id="PF07730">
    <property type="entry name" value="HisKA_3"/>
    <property type="match status" value="1"/>
</dbReference>
<feature type="domain" description="PAC" evidence="15">
    <location>
        <begin position="343"/>
        <end position="396"/>
    </location>
</feature>
<dbReference type="InterPro" id="IPR050482">
    <property type="entry name" value="Sensor_HK_TwoCompSys"/>
</dbReference>
<evidence type="ECO:0000313" key="17">
    <source>
        <dbReference type="EMBL" id="BBO20724.1"/>
    </source>
</evidence>
<dbReference type="InterPro" id="IPR003594">
    <property type="entry name" value="HATPase_dom"/>
</dbReference>
<feature type="domain" description="HAMP" evidence="16">
    <location>
        <begin position="202"/>
        <end position="254"/>
    </location>
</feature>
<dbReference type="EMBL" id="AP021857">
    <property type="protein sequence ID" value="BBO20724.1"/>
    <property type="molecule type" value="Genomic_DNA"/>
</dbReference>
<dbReference type="PROSITE" id="PS50113">
    <property type="entry name" value="PAC"/>
    <property type="match status" value="2"/>
</dbReference>
<dbReference type="GO" id="GO:0000155">
    <property type="term" value="F:phosphorelay sensor kinase activity"/>
    <property type="evidence" value="ECO:0007669"/>
    <property type="project" value="InterPro"/>
</dbReference>
<keyword evidence="4" id="KW-0597">Phosphoprotein</keyword>
<dbReference type="SMART" id="SM00304">
    <property type="entry name" value="HAMP"/>
    <property type="match status" value="1"/>
</dbReference>
<dbReference type="Gene3D" id="1.20.5.1930">
    <property type="match status" value="1"/>
</dbReference>
<dbReference type="Pfam" id="PF08448">
    <property type="entry name" value="PAS_4"/>
    <property type="match status" value="1"/>
</dbReference>
<evidence type="ECO:0000256" key="9">
    <source>
        <dbReference type="ARBA" id="ARBA00023012"/>
    </source>
</evidence>
<dbReference type="Pfam" id="PF00989">
    <property type="entry name" value="PAS"/>
    <property type="match status" value="1"/>
</dbReference>
<dbReference type="AlphaFoldDB" id="A0A809SA74"/>
<dbReference type="PANTHER" id="PTHR24421:SF59">
    <property type="entry name" value="OXYGEN SENSOR HISTIDINE KINASE NREB"/>
    <property type="match status" value="1"/>
</dbReference>
<evidence type="ECO:0000259" key="15">
    <source>
        <dbReference type="PROSITE" id="PS50113"/>
    </source>
</evidence>
<dbReference type="Pfam" id="PF02518">
    <property type="entry name" value="HATPase_c"/>
    <property type="match status" value="1"/>
</dbReference>
<feature type="domain" description="PAS" evidence="14">
    <location>
        <begin position="397"/>
        <end position="467"/>
    </location>
</feature>
<dbReference type="InterPro" id="IPR035965">
    <property type="entry name" value="PAS-like_dom_sf"/>
</dbReference>
<keyword evidence="7" id="KW-0418">Kinase</keyword>
<dbReference type="InterPro" id="IPR029095">
    <property type="entry name" value="NarX-like_N"/>
</dbReference>
<dbReference type="PROSITE" id="PS50109">
    <property type="entry name" value="HIS_KIN"/>
    <property type="match status" value="1"/>
</dbReference>
<evidence type="ECO:0000256" key="2">
    <source>
        <dbReference type="ARBA" id="ARBA00004141"/>
    </source>
</evidence>
<gene>
    <name evidence="17" type="ORF">DSYM_14230</name>
</gene>
<dbReference type="NCBIfam" id="TIGR00229">
    <property type="entry name" value="sensory_box"/>
    <property type="match status" value="1"/>
</dbReference>
<evidence type="ECO:0000259" key="13">
    <source>
        <dbReference type="PROSITE" id="PS50109"/>
    </source>
</evidence>
<dbReference type="CDD" id="cd06225">
    <property type="entry name" value="HAMP"/>
    <property type="match status" value="1"/>
</dbReference>
<evidence type="ECO:0000256" key="4">
    <source>
        <dbReference type="ARBA" id="ARBA00022553"/>
    </source>
</evidence>
<keyword evidence="9" id="KW-0902">Two-component regulatory system</keyword>
<keyword evidence="10 12" id="KW-0472">Membrane</keyword>
<dbReference type="InterPro" id="IPR013656">
    <property type="entry name" value="PAS_4"/>
</dbReference>
<dbReference type="GO" id="GO:0046983">
    <property type="term" value="F:protein dimerization activity"/>
    <property type="evidence" value="ECO:0007669"/>
    <property type="project" value="InterPro"/>
</dbReference>
<dbReference type="Pfam" id="PF13675">
    <property type="entry name" value="PilJ"/>
    <property type="match status" value="1"/>
</dbReference>
<dbReference type="SMART" id="SM00086">
    <property type="entry name" value="PAC"/>
    <property type="match status" value="2"/>
</dbReference>
<organism evidence="17 18">
    <name type="scientific">Candidatus Desulfobacillus denitrificans</name>
    <dbReference type="NCBI Taxonomy" id="2608985"/>
    <lineage>
        <taxon>Bacteria</taxon>
        <taxon>Pseudomonadati</taxon>
        <taxon>Pseudomonadota</taxon>
        <taxon>Betaproteobacteria</taxon>
        <taxon>Candidatus Desulfobacillus</taxon>
    </lineage>
</organism>
<evidence type="ECO:0000256" key="12">
    <source>
        <dbReference type="SAM" id="Phobius"/>
    </source>
</evidence>
<comment type="catalytic activity">
    <reaction evidence="1">
        <text>ATP + protein L-histidine = ADP + protein N-phospho-L-histidine.</text>
        <dbReference type="EC" id="2.7.13.3"/>
    </reaction>
</comment>
<dbReference type="SUPFAM" id="SSF55874">
    <property type="entry name" value="ATPase domain of HSP90 chaperone/DNA topoisomerase II/histidine kinase"/>
    <property type="match status" value="1"/>
</dbReference>
<dbReference type="SMART" id="SM00387">
    <property type="entry name" value="HATPase_c"/>
    <property type="match status" value="1"/>
</dbReference>
<dbReference type="InterPro" id="IPR013767">
    <property type="entry name" value="PAS_fold"/>
</dbReference>
<dbReference type="Gene3D" id="6.10.340.10">
    <property type="match status" value="1"/>
</dbReference>
<dbReference type="Proteomes" id="UP000662914">
    <property type="component" value="Chromosome"/>
</dbReference>
<dbReference type="GO" id="GO:0016020">
    <property type="term" value="C:membrane"/>
    <property type="evidence" value="ECO:0007669"/>
    <property type="project" value="UniProtKB-SubCell"/>
</dbReference>
<dbReference type="InterPro" id="IPR036890">
    <property type="entry name" value="HATPase_C_sf"/>
</dbReference>
<evidence type="ECO:0000256" key="8">
    <source>
        <dbReference type="ARBA" id="ARBA00022989"/>
    </source>
</evidence>
<feature type="domain" description="Histidine kinase" evidence="13">
    <location>
        <begin position="549"/>
        <end position="739"/>
    </location>
</feature>
<dbReference type="Gene3D" id="3.30.450.20">
    <property type="entry name" value="PAS domain"/>
    <property type="match status" value="2"/>
</dbReference>
<feature type="domain" description="PAC" evidence="15">
    <location>
        <begin position="471"/>
        <end position="523"/>
    </location>
</feature>
<dbReference type="SUPFAM" id="SSF158472">
    <property type="entry name" value="HAMP domain-like"/>
    <property type="match status" value="1"/>
</dbReference>
<feature type="region of interest" description="Disordered" evidence="11">
    <location>
        <begin position="302"/>
        <end position="325"/>
    </location>
</feature>
<dbReference type="CDD" id="cd00130">
    <property type="entry name" value="PAS"/>
    <property type="match status" value="1"/>
</dbReference>
<sequence>MAAARLPSLRLSLGRKFLLVFAALAVVGLSNWLVVGSMLAQLRGATSLVNLVGSIRWTSQRIQLDLARLAAGKSSQAEIRQGLGRLDEMIRSLSDGGNATGFEVREPAATLGPSSAPLQRILLDYRADVLAALDDIQAGRDPDRALDSLFGRGNEMLNRADAAAAALSQPIGQVERDAAFGLYFLALLDIAILAAALLAIRAWIVQPLRKLMLTSRRFAGGEYHVRTQIDAADEIGDLARTFDRMAGDIQHDMSRTAGNLREIEKSQALLRKVLETLPVGVWVTDGGGRVVLENPAGQRLRAGAEAAGTAGSGKGQDGRAGGGKRIGHGESALERALAGGEATLGEIIEIRGVDGHHRTVLHSTAPLVGPRGEIEGAIVVNEDITERRKAVEELRVSKELFQTTFDSAAVGMALYDLSGRFLLANGALREMLGFGEDELLRMNLRELAHADDQAKDDDLAHRVLDGALSRYAVEKRLHRRDGGVVWVMLSVALVRDREQAPLYFIGQMIDISPRKAMEQELIASRARLRELAAYHDSVREEERKRIALEIHDELGQLLTALKMDISLLRMQFGADPDVGRRTNDMRELVEKTIGVVRQVAANLRPAALNLGIGAALEWLVEDFGQRTGIAYELDFSGGEIALDDLRATAIFRIVQESLTNVMRHAAAASVAVGLRRDGAALRLEIRDDGRGFDYQATRHGPSFGLLGIRERVRGLGGTLDVDSGPGRGTLVSICIPHPTEHAA</sequence>
<dbReference type="SUPFAM" id="SSF55785">
    <property type="entry name" value="PYP-like sensor domain (PAS domain)"/>
    <property type="match status" value="2"/>
</dbReference>
<dbReference type="InterPro" id="IPR003660">
    <property type="entry name" value="HAMP_dom"/>
</dbReference>
<evidence type="ECO:0000256" key="5">
    <source>
        <dbReference type="ARBA" id="ARBA00022679"/>
    </source>
</evidence>
<evidence type="ECO:0000259" key="16">
    <source>
        <dbReference type="PROSITE" id="PS50885"/>
    </source>
</evidence>
<evidence type="ECO:0000313" key="18">
    <source>
        <dbReference type="Proteomes" id="UP000662914"/>
    </source>
</evidence>
<keyword evidence="8 12" id="KW-1133">Transmembrane helix</keyword>
<dbReference type="EC" id="2.7.13.3" evidence="3"/>
<dbReference type="Pfam" id="PF00672">
    <property type="entry name" value="HAMP"/>
    <property type="match status" value="1"/>
</dbReference>
<protein>
    <recommendedName>
        <fullName evidence="3">histidine kinase</fullName>
        <ecNumber evidence="3">2.7.13.3</ecNumber>
    </recommendedName>
</protein>
<dbReference type="InterPro" id="IPR011712">
    <property type="entry name" value="Sig_transdc_His_kin_sub3_dim/P"/>
</dbReference>
<dbReference type="SMART" id="SM00091">
    <property type="entry name" value="PAS"/>
    <property type="match status" value="2"/>
</dbReference>
<name>A0A809SA74_9PROT</name>
<evidence type="ECO:0000256" key="11">
    <source>
        <dbReference type="SAM" id="MobiDB-lite"/>
    </source>
</evidence>
<dbReference type="KEGG" id="ddz:DSYM_14230"/>
<evidence type="ECO:0000256" key="3">
    <source>
        <dbReference type="ARBA" id="ARBA00012438"/>
    </source>
</evidence>
<dbReference type="PROSITE" id="PS50112">
    <property type="entry name" value="PAS"/>
    <property type="match status" value="1"/>
</dbReference>
<comment type="subcellular location">
    <subcellularLocation>
        <location evidence="2">Membrane</location>
        <topology evidence="2">Multi-pass membrane protein</topology>
    </subcellularLocation>
</comment>
<evidence type="ECO:0000256" key="10">
    <source>
        <dbReference type="ARBA" id="ARBA00023136"/>
    </source>
</evidence>
<evidence type="ECO:0000256" key="1">
    <source>
        <dbReference type="ARBA" id="ARBA00000085"/>
    </source>
</evidence>
<dbReference type="PROSITE" id="PS50885">
    <property type="entry name" value="HAMP"/>
    <property type="match status" value="1"/>
</dbReference>
<proteinExistence type="predicted"/>
<dbReference type="InterPro" id="IPR001610">
    <property type="entry name" value="PAC"/>
</dbReference>
<keyword evidence="6 12" id="KW-0812">Transmembrane</keyword>
<dbReference type="CDD" id="cd16917">
    <property type="entry name" value="HATPase_UhpB-NarQ-NarX-like"/>
    <property type="match status" value="1"/>
</dbReference>
<dbReference type="Gene3D" id="3.30.565.10">
    <property type="entry name" value="Histidine kinase-like ATPase, C-terminal domain"/>
    <property type="match status" value="1"/>
</dbReference>